<dbReference type="PATRIC" id="fig|1227262.3.peg.782"/>
<accession>U1QF20</accession>
<feature type="compositionally biased region" description="Basic and acidic residues" evidence="1">
    <location>
        <begin position="1"/>
        <end position="10"/>
    </location>
</feature>
<dbReference type="EMBL" id="AWSD01000095">
    <property type="protein sequence ID" value="ERH20876.1"/>
    <property type="molecule type" value="Genomic_DNA"/>
</dbReference>
<proteinExistence type="predicted"/>
<sequence length="68" mass="7651">MRPGECRAYGDRNPAPVRAECPRTRQRSPWGTGGWRIANVMRGRFAPCESADGRGRARNDKPWASRPP</sequence>
<protein>
    <submittedName>
        <fullName evidence="2">Uncharacterized protein</fullName>
    </submittedName>
</protein>
<organism evidence="2 3">
    <name type="scientific">Actinomyces johnsonii F0510</name>
    <dbReference type="NCBI Taxonomy" id="1227262"/>
    <lineage>
        <taxon>Bacteria</taxon>
        <taxon>Bacillati</taxon>
        <taxon>Actinomycetota</taxon>
        <taxon>Actinomycetes</taxon>
        <taxon>Actinomycetales</taxon>
        <taxon>Actinomycetaceae</taxon>
        <taxon>Actinomyces</taxon>
    </lineage>
</organism>
<comment type="caution">
    <text evidence="2">The sequence shown here is derived from an EMBL/GenBank/DDBJ whole genome shotgun (WGS) entry which is preliminary data.</text>
</comment>
<evidence type="ECO:0000313" key="3">
    <source>
        <dbReference type="Proteomes" id="UP000016498"/>
    </source>
</evidence>
<feature type="region of interest" description="Disordered" evidence="1">
    <location>
        <begin position="1"/>
        <end position="34"/>
    </location>
</feature>
<dbReference type="Proteomes" id="UP000016498">
    <property type="component" value="Unassembled WGS sequence"/>
</dbReference>
<name>U1QF20_9ACTO</name>
<gene>
    <name evidence="2" type="ORF">HMPREF1549_00969</name>
</gene>
<feature type="compositionally biased region" description="Basic and acidic residues" evidence="1">
    <location>
        <begin position="51"/>
        <end position="68"/>
    </location>
</feature>
<evidence type="ECO:0000313" key="2">
    <source>
        <dbReference type="EMBL" id="ERH20876.1"/>
    </source>
</evidence>
<reference evidence="2 3" key="1">
    <citation type="submission" date="2013-06" db="EMBL/GenBank/DDBJ databases">
        <authorList>
            <person name="Weinstock G."/>
            <person name="Sodergren E."/>
            <person name="Lobos E.A."/>
            <person name="Fulton L."/>
            <person name="Fulton R."/>
            <person name="Courtney L."/>
            <person name="Fronick C."/>
            <person name="O'Laughlin M."/>
            <person name="Godfrey J."/>
            <person name="Wilson R.M."/>
            <person name="Miner T."/>
            <person name="Farmer C."/>
            <person name="Delehaunty K."/>
            <person name="Cordes M."/>
            <person name="Minx P."/>
            <person name="Tomlinson C."/>
            <person name="Chen J."/>
            <person name="Wollam A."/>
            <person name="Pepin K.H."/>
            <person name="Bhonagiri V."/>
            <person name="Zhang X."/>
            <person name="Warren W."/>
            <person name="Mitreva M."/>
            <person name="Mardis E.R."/>
            <person name="Wilson R.K."/>
        </authorList>
    </citation>
    <scope>NUCLEOTIDE SEQUENCE [LARGE SCALE GENOMIC DNA]</scope>
    <source>
        <strain evidence="2 3">F0510</strain>
    </source>
</reference>
<dbReference type="AlphaFoldDB" id="U1QF20"/>
<evidence type="ECO:0000256" key="1">
    <source>
        <dbReference type="SAM" id="MobiDB-lite"/>
    </source>
</evidence>
<feature type="region of interest" description="Disordered" evidence="1">
    <location>
        <begin position="47"/>
        <end position="68"/>
    </location>
</feature>
<dbReference type="HOGENOM" id="CLU_2784588_0_0_11"/>